<comment type="caution">
    <text evidence="8">The sequence shown here is derived from an EMBL/GenBank/DDBJ whole genome shotgun (WGS) entry which is preliminary data.</text>
</comment>
<dbReference type="InterPro" id="IPR000270">
    <property type="entry name" value="PB1_dom"/>
</dbReference>
<organism evidence="8 9">
    <name type="scientific">Artemisia annua</name>
    <name type="common">Sweet wormwood</name>
    <dbReference type="NCBI Taxonomy" id="35608"/>
    <lineage>
        <taxon>Eukaryota</taxon>
        <taxon>Viridiplantae</taxon>
        <taxon>Streptophyta</taxon>
        <taxon>Embryophyta</taxon>
        <taxon>Tracheophyta</taxon>
        <taxon>Spermatophyta</taxon>
        <taxon>Magnoliopsida</taxon>
        <taxon>eudicotyledons</taxon>
        <taxon>Gunneridae</taxon>
        <taxon>Pentapetalae</taxon>
        <taxon>asterids</taxon>
        <taxon>campanulids</taxon>
        <taxon>Asterales</taxon>
        <taxon>Asteraceae</taxon>
        <taxon>Asteroideae</taxon>
        <taxon>Anthemideae</taxon>
        <taxon>Artemisiinae</taxon>
        <taxon>Artemisia</taxon>
    </lineage>
</organism>
<dbReference type="PANTHER" id="PTHR32002">
    <property type="entry name" value="PROTEIN NLP8"/>
    <property type="match status" value="1"/>
</dbReference>
<evidence type="ECO:0000256" key="4">
    <source>
        <dbReference type="ARBA" id="ARBA00023242"/>
    </source>
</evidence>
<protein>
    <submittedName>
        <fullName evidence="8">NIN-like protein</fullName>
    </submittedName>
</protein>
<dbReference type="PROSITE" id="PS51745">
    <property type="entry name" value="PB1"/>
    <property type="match status" value="1"/>
</dbReference>
<dbReference type="Pfam" id="PF02042">
    <property type="entry name" value="RWP-RK"/>
    <property type="match status" value="1"/>
</dbReference>
<gene>
    <name evidence="8" type="ORF">CTI12_AA492220</name>
</gene>
<dbReference type="Pfam" id="PF00564">
    <property type="entry name" value="PB1"/>
    <property type="match status" value="1"/>
</dbReference>
<feature type="domain" description="RWP-RK" evidence="6">
    <location>
        <begin position="636"/>
        <end position="721"/>
    </location>
</feature>
<dbReference type="Gene3D" id="3.10.20.90">
    <property type="entry name" value="Phosphatidylinositol 3-kinase Catalytic Subunit, Chain A, domain 1"/>
    <property type="match status" value="1"/>
</dbReference>
<feature type="region of interest" description="Disordered" evidence="5">
    <location>
        <begin position="690"/>
        <end position="718"/>
    </location>
</feature>
<evidence type="ECO:0000313" key="8">
    <source>
        <dbReference type="EMBL" id="PWA48313.1"/>
    </source>
</evidence>
<evidence type="ECO:0000256" key="2">
    <source>
        <dbReference type="ARBA" id="ARBA00023125"/>
    </source>
</evidence>
<keyword evidence="2" id="KW-0238">DNA-binding</keyword>
<proteinExistence type="predicted"/>
<evidence type="ECO:0000259" key="6">
    <source>
        <dbReference type="PROSITE" id="PS51519"/>
    </source>
</evidence>
<dbReference type="GO" id="GO:0003700">
    <property type="term" value="F:DNA-binding transcription factor activity"/>
    <property type="evidence" value="ECO:0007669"/>
    <property type="project" value="InterPro"/>
</dbReference>
<dbReference type="InterPro" id="IPR003035">
    <property type="entry name" value="RWP-RK_dom"/>
</dbReference>
<evidence type="ECO:0000313" key="9">
    <source>
        <dbReference type="Proteomes" id="UP000245207"/>
    </source>
</evidence>
<dbReference type="Proteomes" id="UP000245207">
    <property type="component" value="Unassembled WGS sequence"/>
</dbReference>
<feature type="domain" description="PB1" evidence="7">
    <location>
        <begin position="778"/>
        <end position="859"/>
    </location>
</feature>
<dbReference type="PANTHER" id="PTHR32002:SF35">
    <property type="entry name" value="PROTEIN NLP6"/>
    <property type="match status" value="1"/>
</dbReference>
<dbReference type="EMBL" id="PKPP01009413">
    <property type="protein sequence ID" value="PWA48313.1"/>
    <property type="molecule type" value="Genomic_DNA"/>
</dbReference>
<dbReference type="PROSITE" id="PS51519">
    <property type="entry name" value="RWP_RK"/>
    <property type="match status" value="1"/>
</dbReference>
<dbReference type="STRING" id="35608.A0A2U1LH56"/>
<dbReference type="SUPFAM" id="SSF54277">
    <property type="entry name" value="CAD &amp; PB1 domains"/>
    <property type="match status" value="1"/>
</dbReference>
<evidence type="ECO:0000256" key="5">
    <source>
        <dbReference type="SAM" id="MobiDB-lite"/>
    </source>
</evidence>
<dbReference type="AlphaFoldDB" id="A0A2U1LH56"/>
<evidence type="ECO:0000259" key="7">
    <source>
        <dbReference type="PROSITE" id="PS51745"/>
    </source>
</evidence>
<dbReference type="InterPro" id="IPR055081">
    <property type="entry name" value="NLP1-9_GAF"/>
</dbReference>
<accession>A0A2U1LH56</accession>
<dbReference type="Pfam" id="PF22922">
    <property type="entry name" value="GAF_NLP"/>
    <property type="match status" value="1"/>
</dbReference>
<evidence type="ECO:0000256" key="1">
    <source>
        <dbReference type="ARBA" id="ARBA00023015"/>
    </source>
</evidence>
<dbReference type="OrthoDB" id="1747617at2759"/>
<keyword evidence="9" id="KW-1185">Reference proteome</keyword>
<dbReference type="InterPro" id="IPR053793">
    <property type="entry name" value="PB1-like"/>
</dbReference>
<dbReference type="SMART" id="SM00666">
    <property type="entry name" value="PB1"/>
    <property type="match status" value="1"/>
</dbReference>
<dbReference type="InterPro" id="IPR045012">
    <property type="entry name" value="NLP"/>
</dbReference>
<dbReference type="GO" id="GO:0003677">
    <property type="term" value="F:DNA binding"/>
    <property type="evidence" value="ECO:0007669"/>
    <property type="project" value="UniProtKB-KW"/>
</dbReference>
<name>A0A2U1LH56_ARTAN</name>
<keyword evidence="4" id="KW-0539">Nucleus</keyword>
<keyword evidence="3" id="KW-0804">Transcription</keyword>
<feature type="compositionally biased region" description="Polar residues" evidence="5">
    <location>
        <begin position="699"/>
        <end position="718"/>
    </location>
</feature>
<evidence type="ECO:0000256" key="3">
    <source>
        <dbReference type="ARBA" id="ARBA00023163"/>
    </source>
</evidence>
<keyword evidence="1" id="KW-0805">Transcription regulation</keyword>
<reference evidence="8 9" key="1">
    <citation type="journal article" date="2018" name="Mol. Plant">
        <title>The genome of Artemisia annua provides insight into the evolution of Asteraceae family and artemisinin biosynthesis.</title>
        <authorList>
            <person name="Shen Q."/>
            <person name="Zhang L."/>
            <person name="Liao Z."/>
            <person name="Wang S."/>
            <person name="Yan T."/>
            <person name="Shi P."/>
            <person name="Liu M."/>
            <person name="Fu X."/>
            <person name="Pan Q."/>
            <person name="Wang Y."/>
            <person name="Lv Z."/>
            <person name="Lu X."/>
            <person name="Zhang F."/>
            <person name="Jiang W."/>
            <person name="Ma Y."/>
            <person name="Chen M."/>
            <person name="Hao X."/>
            <person name="Li L."/>
            <person name="Tang Y."/>
            <person name="Lv G."/>
            <person name="Zhou Y."/>
            <person name="Sun X."/>
            <person name="Brodelius P.E."/>
            <person name="Rose J.K.C."/>
            <person name="Tang K."/>
        </authorList>
    </citation>
    <scope>NUCLEOTIDE SEQUENCE [LARGE SCALE GENOMIC DNA]</scope>
    <source>
        <strain evidence="9">cv. Huhao1</strain>
        <tissue evidence="8">Leaf</tissue>
    </source>
</reference>
<sequence length="859" mass="97138">MAISRLDPDASFPPNARGPCDTFKLTRNALIVYSSSLLNPLLYAPKRQSKLSRSFATNFGQTSAPLIATPEVPLFFINASELFTFNLKLISYNQKPFGGRSQSADSAEREKSSCSGPLSVLFKDQITELLWYKTSLQKPTIPFSDESRYLIPLWVSANEDPQEELYQSVSSQSIITCIEPKDELFVPVHQKIEQKIRAALKLLTFREEHVLIQFWSPRVVGKHQLLTTTDQPFGLGVIEVGLLFYRKNSEHNVYLVDKDDEEEDISPPARVFRRGLPEWTSDLTNYRPKDFLQQECAICCNLHGYLALPVFDSTTGLCVGVIELLMSSTNTTNAFEVQQVHKALKASLTNPHFFVENLSSLQTVNLTSPQVYDIAIPKVLNEWRQNELDKILSILKSMCDIHNLPLAQTWVVSASTTFVSHDEIIEKSCSSFDTRCIGKVCLSTNALPFYVRDLRVWPFREACKEQHLDKSRSFVAKALLTRGSCYCQDVTQLSEEEYPLVHNARMSGLKSCFTIFLHSNEGNDDYVFEFYLPSNIEDGSYLVQTLKQNIVVASGFELGNISPIQFIGPPQSIQISSITTANTTAYGMNSSDSNSVFANVVKIDNKQGDISNNYNLVASKTNDSGASHPIVNKKKTRDTIVKRRRKRKIDSLTMEAVEQHVGKPIDEAAKSFGVSRSTLKRFCRVNGLSSWPKPKQSKKTTNLTNSKPSQELSSIQRFQQSSKPCKHIGGVVLVVIRVKRWSCSSKRHGFSGKWWICGQHIYIPYEPDSKYIYQAAQQMIVKATFKDDMIKFRFPISSGRLLELENQVAQRLDLKGKKLIVKYKDKENEPVLITRDSDLHNLMETSNTTIKLFIELPDD</sequence>